<dbReference type="STRING" id="1177982.SAMN04489711_101524"/>
<dbReference type="PANTHER" id="PTHR43130:SF14">
    <property type="entry name" value="DJ-1_PFPI DOMAIN-CONTAINING PROTEIN"/>
    <property type="match status" value="1"/>
</dbReference>
<dbReference type="Proteomes" id="UP000199119">
    <property type="component" value="Unassembled WGS sequence"/>
</dbReference>
<name>A0A1I2A3L6_9BURK</name>
<dbReference type="Gene3D" id="3.40.50.880">
    <property type="match status" value="1"/>
</dbReference>
<dbReference type="InterPro" id="IPR002818">
    <property type="entry name" value="DJ-1/PfpI"/>
</dbReference>
<evidence type="ECO:0000313" key="3">
    <source>
        <dbReference type="Proteomes" id="UP000199119"/>
    </source>
</evidence>
<dbReference type="AlphaFoldDB" id="A0A1I2A3L6"/>
<dbReference type="CDD" id="cd03139">
    <property type="entry name" value="GATase1_PfpI_2"/>
    <property type="match status" value="1"/>
</dbReference>
<dbReference type="InterPro" id="IPR052158">
    <property type="entry name" value="INH-QAR"/>
</dbReference>
<reference evidence="3" key="1">
    <citation type="submission" date="2016-10" db="EMBL/GenBank/DDBJ databases">
        <authorList>
            <person name="Varghese N."/>
            <person name="Submissions S."/>
        </authorList>
    </citation>
    <scope>NUCLEOTIDE SEQUENCE [LARGE SCALE GENOMIC DNA]</scope>
    <source>
        <strain evidence="3">DSM 27981</strain>
    </source>
</reference>
<dbReference type="Pfam" id="PF01965">
    <property type="entry name" value="DJ-1_PfpI"/>
    <property type="match status" value="1"/>
</dbReference>
<protein>
    <submittedName>
        <fullName evidence="2">DJ-1/PfpI family protein</fullName>
    </submittedName>
</protein>
<feature type="domain" description="DJ-1/PfpI" evidence="1">
    <location>
        <begin position="8"/>
        <end position="184"/>
    </location>
</feature>
<dbReference type="RefSeq" id="WP_092937247.1">
    <property type="nucleotide sequence ID" value="NZ_FONX01000001.1"/>
</dbReference>
<evidence type="ECO:0000313" key="2">
    <source>
        <dbReference type="EMBL" id="SFE38406.1"/>
    </source>
</evidence>
<proteinExistence type="predicted"/>
<dbReference type="EMBL" id="FONX01000001">
    <property type="protein sequence ID" value="SFE38406.1"/>
    <property type="molecule type" value="Genomic_DNA"/>
</dbReference>
<gene>
    <name evidence="2" type="ORF">SAMN04489711_101524</name>
</gene>
<dbReference type="OrthoDB" id="9803764at2"/>
<dbReference type="InterPro" id="IPR029062">
    <property type="entry name" value="Class_I_gatase-like"/>
</dbReference>
<accession>A0A1I2A3L6</accession>
<evidence type="ECO:0000259" key="1">
    <source>
        <dbReference type="Pfam" id="PF01965"/>
    </source>
</evidence>
<dbReference type="PANTHER" id="PTHR43130">
    <property type="entry name" value="ARAC-FAMILY TRANSCRIPTIONAL REGULATOR"/>
    <property type="match status" value="1"/>
</dbReference>
<organism evidence="2 3">
    <name type="scientific">Paracidovorax wautersii</name>
    <dbReference type="NCBI Taxonomy" id="1177982"/>
    <lineage>
        <taxon>Bacteria</taxon>
        <taxon>Pseudomonadati</taxon>
        <taxon>Pseudomonadota</taxon>
        <taxon>Betaproteobacteria</taxon>
        <taxon>Burkholderiales</taxon>
        <taxon>Comamonadaceae</taxon>
        <taxon>Paracidovorax</taxon>
    </lineage>
</organism>
<dbReference type="GO" id="GO:0006355">
    <property type="term" value="P:regulation of DNA-templated transcription"/>
    <property type="evidence" value="ECO:0007669"/>
    <property type="project" value="TreeGrafter"/>
</dbReference>
<dbReference type="SUPFAM" id="SSF52317">
    <property type="entry name" value="Class I glutamine amidotransferase-like"/>
    <property type="match status" value="1"/>
</dbReference>
<keyword evidence="3" id="KW-1185">Reference proteome</keyword>
<sequence>MSAPATLRVALLAFDEVEALDLAGPYEVFTTATRMAARLAPEAPAPFEVFCVARSPQAVRARAGLRVLPEAGFTMAPVADVLIVPGGVVDGARQCPRTLEWIARTAAQARITAAVCTGAFLLAEAGVLTEGEATTHWEDAADLRAQFPALQVREGLRWVEQPGGRLFTSAGISAGMDLSLHLVERLAGRTLALRTARQMDYAWNENPTTAPAAA</sequence>